<protein>
    <submittedName>
        <fullName evidence="2">Uncharacterized protein</fullName>
    </submittedName>
</protein>
<sequence>MSMKQERFPCRKPASQPPPLRGDLVDGWPTPTYVLARVCPPRKFYENLGGGTLGKVSDRNFSDVVSEKWAAWPDFGYSLAPLPYPGADGNFYLIAMFNKPDTDHFARVRNLKEDPLIESARVSMAVDKDPSLEKTLQWYRWPLHWLHAEERERERAERERESFDAAAK</sequence>
<evidence type="ECO:0000256" key="1">
    <source>
        <dbReference type="SAM" id="MobiDB-lite"/>
    </source>
</evidence>
<proteinExistence type="predicted"/>
<accession>A0AAD7K8K7</accession>
<dbReference type="Proteomes" id="UP001215280">
    <property type="component" value="Unassembled WGS sequence"/>
</dbReference>
<feature type="region of interest" description="Disordered" evidence="1">
    <location>
        <begin position="1"/>
        <end position="23"/>
    </location>
</feature>
<organism evidence="2 3">
    <name type="scientific">Mycena maculata</name>
    <dbReference type="NCBI Taxonomy" id="230809"/>
    <lineage>
        <taxon>Eukaryota</taxon>
        <taxon>Fungi</taxon>
        <taxon>Dikarya</taxon>
        <taxon>Basidiomycota</taxon>
        <taxon>Agaricomycotina</taxon>
        <taxon>Agaricomycetes</taxon>
        <taxon>Agaricomycetidae</taxon>
        <taxon>Agaricales</taxon>
        <taxon>Marasmiineae</taxon>
        <taxon>Mycenaceae</taxon>
        <taxon>Mycena</taxon>
    </lineage>
</organism>
<dbReference type="EMBL" id="JARJLG010000009">
    <property type="protein sequence ID" value="KAJ7777964.1"/>
    <property type="molecule type" value="Genomic_DNA"/>
</dbReference>
<evidence type="ECO:0000313" key="3">
    <source>
        <dbReference type="Proteomes" id="UP001215280"/>
    </source>
</evidence>
<reference evidence="2" key="1">
    <citation type="submission" date="2023-03" db="EMBL/GenBank/DDBJ databases">
        <title>Massive genome expansion in bonnet fungi (Mycena s.s.) driven by repeated elements and novel gene families across ecological guilds.</title>
        <authorList>
            <consortium name="Lawrence Berkeley National Laboratory"/>
            <person name="Harder C.B."/>
            <person name="Miyauchi S."/>
            <person name="Viragh M."/>
            <person name="Kuo A."/>
            <person name="Thoen E."/>
            <person name="Andreopoulos B."/>
            <person name="Lu D."/>
            <person name="Skrede I."/>
            <person name="Drula E."/>
            <person name="Henrissat B."/>
            <person name="Morin E."/>
            <person name="Kohler A."/>
            <person name="Barry K."/>
            <person name="LaButti K."/>
            <person name="Morin E."/>
            <person name="Salamov A."/>
            <person name="Lipzen A."/>
            <person name="Mereny Z."/>
            <person name="Hegedus B."/>
            <person name="Baldrian P."/>
            <person name="Stursova M."/>
            <person name="Weitz H."/>
            <person name="Taylor A."/>
            <person name="Grigoriev I.V."/>
            <person name="Nagy L.G."/>
            <person name="Martin F."/>
            <person name="Kauserud H."/>
        </authorList>
    </citation>
    <scope>NUCLEOTIDE SEQUENCE</scope>
    <source>
        <strain evidence="2">CBHHK188m</strain>
    </source>
</reference>
<comment type="caution">
    <text evidence="2">The sequence shown here is derived from an EMBL/GenBank/DDBJ whole genome shotgun (WGS) entry which is preliminary data.</text>
</comment>
<evidence type="ECO:0000313" key="2">
    <source>
        <dbReference type="EMBL" id="KAJ7777964.1"/>
    </source>
</evidence>
<dbReference type="AlphaFoldDB" id="A0AAD7K8K7"/>
<gene>
    <name evidence="2" type="ORF">DFH07DRAFT_796837</name>
</gene>
<keyword evidence="3" id="KW-1185">Reference proteome</keyword>
<name>A0AAD7K8K7_9AGAR</name>